<gene>
    <name evidence="1" type="ordered locus">SGR_6330</name>
</gene>
<evidence type="ECO:0000313" key="2">
    <source>
        <dbReference type="Proteomes" id="UP000001685"/>
    </source>
</evidence>
<name>B1W5K2_STRGG</name>
<dbReference type="AlphaFoldDB" id="B1W5K2"/>
<accession>B1W5K2</accession>
<dbReference type="Proteomes" id="UP000001685">
    <property type="component" value="Chromosome"/>
</dbReference>
<reference evidence="2" key="1">
    <citation type="journal article" date="2008" name="J. Bacteriol.">
        <title>Genome sequence of the streptomycin-producing microorganism Streptomyces griseus IFO 13350.</title>
        <authorList>
            <person name="Ohnishi Y."/>
            <person name="Ishikawa J."/>
            <person name="Hara H."/>
            <person name="Suzuki H."/>
            <person name="Ikenoya M."/>
            <person name="Ikeda H."/>
            <person name="Yamashita A."/>
            <person name="Hattori M."/>
            <person name="Horinouchi S."/>
        </authorList>
    </citation>
    <scope>NUCLEOTIDE SEQUENCE [LARGE SCALE GENOMIC DNA]</scope>
    <source>
        <strain evidence="2">JCM 4626 / NBRC 13350</strain>
    </source>
</reference>
<sequence>MQSAVNGLQTATAQSHRCTTYKEKDQMNFLTNLLAGVVHFVGWLV</sequence>
<organism evidence="1 2">
    <name type="scientific">Streptomyces griseus subsp. griseus (strain JCM 4626 / CBS 651.72 / NBRC 13350 / KCC S-0626 / ISP 5235)</name>
    <dbReference type="NCBI Taxonomy" id="455632"/>
    <lineage>
        <taxon>Bacteria</taxon>
        <taxon>Bacillati</taxon>
        <taxon>Actinomycetota</taxon>
        <taxon>Actinomycetes</taxon>
        <taxon>Kitasatosporales</taxon>
        <taxon>Streptomycetaceae</taxon>
        <taxon>Streptomyces</taxon>
    </lineage>
</organism>
<dbReference type="EMBL" id="AP009493">
    <property type="protein sequence ID" value="BAG23159.1"/>
    <property type="molecule type" value="Genomic_DNA"/>
</dbReference>
<dbReference type="HOGENOM" id="CLU_209274_0_0_11"/>
<proteinExistence type="predicted"/>
<evidence type="ECO:0000313" key="1">
    <source>
        <dbReference type="EMBL" id="BAG23159.1"/>
    </source>
</evidence>
<dbReference type="KEGG" id="sgr:SGR_6330"/>
<protein>
    <submittedName>
        <fullName evidence="1">Uncharacterized protein</fullName>
    </submittedName>
</protein>
<dbReference type="eggNOG" id="ENOG5031WXM">
    <property type="taxonomic scope" value="Bacteria"/>
</dbReference>